<dbReference type="Proteomes" id="UP001629156">
    <property type="component" value="Unassembled WGS sequence"/>
</dbReference>
<comment type="caution">
    <text evidence="2">The sequence shown here is derived from an EMBL/GenBank/DDBJ whole genome shotgun (WGS) entry which is preliminary data.</text>
</comment>
<protein>
    <submittedName>
        <fullName evidence="2">DUF4292 domain-containing protein</fullName>
    </submittedName>
</protein>
<evidence type="ECO:0000313" key="3">
    <source>
        <dbReference type="Proteomes" id="UP001629156"/>
    </source>
</evidence>
<reference evidence="2 3" key="1">
    <citation type="submission" date="2024-06" db="EMBL/GenBank/DDBJ databases">
        <authorList>
            <person name="Kaempfer P."/>
            <person name="Viver T."/>
        </authorList>
    </citation>
    <scope>NUCLEOTIDE SEQUENCE [LARGE SCALE GENOMIC DNA]</scope>
    <source>
        <strain evidence="2 3">ST-119</strain>
    </source>
</reference>
<evidence type="ECO:0000313" key="2">
    <source>
        <dbReference type="EMBL" id="MFL9845403.1"/>
    </source>
</evidence>
<proteinExistence type="predicted"/>
<dbReference type="Gene3D" id="2.50.20.10">
    <property type="entry name" value="Lipoprotein localisation LolA/LolB/LppX"/>
    <property type="match status" value="1"/>
</dbReference>
<dbReference type="InterPro" id="IPR025634">
    <property type="entry name" value="DUF4292"/>
</dbReference>
<feature type="chain" id="PRO_5045970729" evidence="1">
    <location>
        <begin position="24"/>
        <end position="257"/>
    </location>
</feature>
<name>A0ABW8Z1T3_9FLAO</name>
<accession>A0ABW8Z1T3</accession>
<gene>
    <name evidence="2" type="ORF">ABS766_13325</name>
</gene>
<organism evidence="2 3">
    <name type="scientific">Flavobacterium rhizosphaerae</name>
    <dbReference type="NCBI Taxonomy" id="3163298"/>
    <lineage>
        <taxon>Bacteria</taxon>
        <taxon>Pseudomonadati</taxon>
        <taxon>Bacteroidota</taxon>
        <taxon>Flavobacteriia</taxon>
        <taxon>Flavobacteriales</taxon>
        <taxon>Flavobacteriaceae</taxon>
        <taxon>Flavobacterium</taxon>
    </lineage>
</organism>
<keyword evidence="3" id="KW-1185">Reference proteome</keyword>
<dbReference type="Pfam" id="PF14125">
    <property type="entry name" value="DUF4292"/>
    <property type="match status" value="1"/>
</dbReference>
<keyword evidence="1" id="KW-0732">Signal</keyword>
<sequence length="257" mass="29219">MKKSIVTLFIWLLLLSSCKSKQAVVAEQAADGKKKANELIAGHLEHFKDFNTLLIKSNVYYKDAHNSQRLNAEVRIKKDEIILVSVRFLGITMAKARITPNEVSYYEKMSGTFFRGDYAVLSRWLGTELDFNTVQNIFIARASLSPKINYTSFIKDGQYNITGSDNNGLMSQLVFEGANYLLKQEHVVQQGLPQRTLDIKYPSYTEADGMIMPAEITIEAEQEDVVNINIGYTSIKFNEELSFPYDVPEGFEQIFIE</sequence>
<evidence type="ECO:0000256" key="1">
    <source>
        <dbReference type="SAM" id="SignalP"/>
    </source>
</evidence>
<dbReference type="EMBL" id="JBELPZ010000016">
    <property type="protein sequence ID" value="MFL9845403.1"/>
    <property type="molecule type" value="Genomic_DNA"/>
</dbReference>
<feature type="signal peptide" evidence="1">
    <location>
        <begin position="1"/>
        <end position="23"/>
    </location>
</feature>
<dbReference type="PROSITE" id="PS51257">
    <property type="entry name" value="PROKAR_LIPOPROTEIN"/>
    <property type="match status" value="1"/>
</dbReference>
<dbReference type="RefSeq" id="WP_408085686.1">
    <property type="nucleotide sequence ID" value="NZ_JBELPZ010000016.1"/>
</dbReference>